<dbReference type="AlphaFoldDB" id="A0AAD6LUA0"/>
<organism evidence="2 3">
    <name type="scientific">Populus alba x Populus x berolinensis</name>
    <dbReference type="NCBI Taxonomy" id="444605"/>
    <lineage>
        <taxon>Eukaryota</taxon>
        <taxon>Viridiplantae</taxon>
        <taxon>Streptophyta</taxon>
        <taxon>Embryophyta</taxon>
        <taxon>Tracheophyta</taxon>
        <taxon>Spermatophyta</taxon>
        <taxon>Magnoliopsida</taxon>
        <taxon>eudicotyledons</taxon>
        <taxon>Gunneridae</taxon>
        <taxon>Pentapetalae</taxon>
        <taxon>rosids</taxon>
        <taxon>fabids</taxon>
        <taxon>Malpighiales</taxon>
        <taxon>Salicaceae</taxon>
        <taxon>Saliceae</taxon>
        <taxon>Populus</taxon>
    </lineage>
</organism>
<feature type="chain" id="PRO_5041910210" evidence="1">
    <location>
        <begin position="29"/>
        <end position="39"/>
    </location>
</feature>
<dbReference type="Proteomes" id="UP001164929">
    <property type="component" value="Chromosome 14"/>
</dbReference>
<protein>
    <submittedName>
        <fullName evidence="2">Uncharacterized protein</fullName>
    </submittedName>
</protein>
<feature type="signal peptide" evidence="1">
    <location>
        <begin position="1"/>
        <end position="28"/>
    </location>
</feature>
<accession>A0AAD6LUA0</accession>
<name>A0AAD6LUA0_9ROSI</name>
<dbReference type="EMBL" id="JAQIZT010000014">
    <property type="protein sequence ID" value="KAJ6973438.1"/>
    <property type="molecule type" value="Genomic_DNA"/>
</dbReference>
<proteinExistence type="predicted"/>
<gene>
    <name evidence="2" type="ORF">NC653_033692</name>
</gene>
<evidence type="ECO:0000256" key="1">
    <source>
        <dbReference type="SAM" id="SignalP"/>
    </source>
</evidence>
<sequence length="39" mass="4445">MAMLLELALSNLLLTKVVLMLRSWCLLAEECVTFFSMPN</sequence>
<keyword evidence="3" id="KW-1185">Reference proteome</keyword>
<keyword evidence="1" id="KW-0732">Signal</keyword>
<evidence type="ECO:0000313" key="2">
    <source>
        <dbReference type="EMBL" id="KAJ6973438.1"/>
    </source>
</evidence>
<evidence type="ECO:0000313" key="3">
    <source>
        <dbReference type="Proteomes" id="UP001164929"/>
    </source>
</evidence>
<comment type="caution">
    <text evidence="2">The sequence shown here is derived from an EMBL/GenBank/DDBJ whole genome shotgun (WGS) entry which is preliminary data.</text>
</comment>
<reference evidence="2" key="1">
    <citation type="journal article" date="2023" name="Mol. Ecol. Resour.">
        <title>Chromosome-level genome assembly of a triploid poplar Populus alba 'Berolinensis'.</title>
        <authorList>
            <person name="Chen S."/>
            <person name="Yu Y."/>
            <person name="Wang X."/>
            <person name="Wang S."/>
            <person name="Zhang T."/>
            <person name="Zhou Y."/>
            <person name="He R."/>
            <person name="Meng N."/>
            <person name="Wang Y."/>
            <person name="Liu W."/>
            <person name="Liu Z."/>
            <person name="Liu J."/>
            <person name="Guo Q."/>
            <person name="Huang H."/>
            <person name="Sederoff R.R."/>
            <person name="Wang G."/>
            <person name="Qu G."/>
            <person name="Chen S."/>
        </authorList>
    </citation>
    <scope>NUCLEOTIDE SEQUENCE</scope>
    <source>
        <strain evidence="2">SC-2020</strain>
    </source>
</reference>